<gene>
    <name evidence="2" type="ORF">IPF40_13105</name>
    <name evidence="3" type="ORF">IPI13_15985</name>
    <name evidence="4" type="ORF">IPP00_11520</name>
</gene>
<dbReference type="Proteomes" id="UP000726105">
    <property type="component" value="Unassembled WGS sequence"/>
</dbReference>
<evidence type="ECO:0000313" key="4">
    <source>
        <dbReference type="EMBL" id="MBL0004578.1"/>
    </source>
</evidence>
<dbReference type="EMBL" id="JADKGK010000020">
    <property type="protein sequence ID" value="MBL0004578.1"/>
    <property type="molecule type" value="Genomic_DNA"/>
</dbReference>
<evidence type="ECO:0000313" key="6">
    <source>
        <dbReference type="Proteomes" id="UP000726105"/>
    </source>
</evidence>
<keyword evidence="1" id="KW-1133">Transmembrane helix</keyword>
<sequence>MSAYEWFRIRRTMLAYDYWLDVEGVTGRARKDLRAELVGNLTDATAAVGYPAARRSLGSVRTLATAAAPDRDSRPRWVVGSYAAIVVFAIGAFAALGLITAWADGVMAAGGGQGLWIGHPFFLPWVEITVRQGETLQILATFNPWSVVVPPLVAFLIGSRIWRLATRQSSPTPAAQVR</sequence>
<dbReference type="EMBL" id="JADJIB010000010">
    <property type="protein sequence ID" value="MBK7274581.1"/>
    <property type="molecule type" value="Genomic_DNA"/>
</dbReference>
<accession>A0A935CGA7</accession>
<reference evidence="5 6" key="1">
    <citation type="submission" date="2020-10" db="EMBL/GenBank/DDBJ databases">
        <title>Connecting structure to function with the recovery of over 1000 high-quality activated sludge metagenome-assembled genomes encoding full-length rRNA genes using long-read sequencing.</title>
        <authorList>
            <person name="Singleton C.M."/>
            <person name="Petriglieri F."/>
            <person name="Kristensen J.M."/>
            <person name="Kirkegaard R.H."/>
            <person name="Michaelsen T.Y."/>
            <person name="Andersen M.H."/>
            <person name="Karst S.M."/>
            <person name="Dueholm M.S."/>
            <person name="Nielsen P.H."/>
            <person name="Albertsen M."/>
        </authorList>
    </citation>
    <scope>NUCLEOTIDE SEQUENCE [LARGE SCALE GENOMIC DNA]</scope>
    <source>
        <strain evidence="2">AalE_18-Q3-R2-46_BAT3C.188</strain>
        <strain evidence="3">Ega_18-Q3-R5-49_MAXAC.001</strain>
        <strain evidence="4">Ribe_18-Q3-R11-54_MAXAC.001</strain>
    </source>
</reference>
<name>A0A935CGA7_9MICO</name>
<protein>
    <submittedName>
        <fullName evidence="2">Uncharacterized protein</fullName>
    </submittedName>
</protein>
<dbReference type="Proteomes" id="UP000886632">
    <property type="component" value="Unassembled WGS sequence"/>
</dbReference>
<dbReference type="AlphaFoldDB" id="A0A935CGA7"/>
<evidence type="ECO:0000256" key="1">
    <source>
        <dbReference type="SAM" id="Phobius"/>
    </source>
</evidence>
<proteinExistence type="predicted"/>
<organism evidence="2 5">
    <name type="scientific">Candidatus Phosphoribacter hodrii</name>
    <dbReference type="NCBI Taxonomy" id="2953743"/>
    <lineage>
        <taxon>Bacteria</taxon>
        <taxon>Bacillati</taxon>
        <taxon>Actinomycetota</taxon>
        <taxon>Actinomycetes</taxon>
        <taxon>Micrococcales</taxon>
        <taxon>Dermatophilaceae</taxon>
        <taxon>Candidatus Phosphoribacter</taxon>
    </lineage>
</organism>
<comment type="caution">
    <text evidence="2">The sequence shown here is derived from an EMBL/GenBank/DDBJ whole genome shotgun (WGS) entry which is preliminary data.</text>
</comment>
<keyword evidence="1" id="KW-0472">Membrane</keyword>
<evidence type="ECO:0000313" key="3">
    <source>
        <dbReference type="EMBL" id="MBK7274581.1"/>
    </source>
</evidence>
<dbReference type="Proteomes" id="UP000718281">
    <property type="component" value="Unassembled WGS sequence"/>
</dbReference>
<keyword evidence="1" id="KW-0812">Transmembrane</keyword>
<evidence type="ECO:0000313" key="5">
    <source>
        <dbReference type="Proteomes" id="UP000718281"/>
    </source>
</evidence>
<feature type="transmembrane region" description="Helical" evidence="1">
    <location>
        <begin position="79"/>
        <end position="103"/>
    </location>
</feature>
<evidence type="ECO:0000313" key="2">
    <source>
        <dbReference type="EMBL" id="MBK6301926.1"/>
    </source>
</evidence>
<feature type="transmembrane region" description="Helical" evidence="1">
    <location>
        <begin position="142"/>
        <end position="162"/>
    </location>
</feature>
<dbReference type="EMBL" id="JADIXZ010000006">
    <property type="protein sequence ID" value="MBK6301926.1"/>
    <property type="molecule type" value="Genomic_DNA"/>
</dbReference>